<name>A0A8T0H749_CERPU</name>
<evidence type="ECO:0000313" key="1">
    <source>
        <dbReference type="EMBL" id="KAG0567761.1"/>
    </source>
</evidence>
<sequence length="101" mass="11375">MELYFSSQCENLQLAPQLDGHLDPVSPSLSLPPPPQLLSLICCLRSCIYPSRVRQALALSFLDAHLSSLRIRIRQLLIQLQSRSCRSPENISYDMVIPALQ</sequence>
<gene>
    <name evidence="1" type="ORF">KC19_7G158500</name>
</gene>
<dbReference type="AlphaFoldDB" id="A0A8T0H749"/>
<comment type="caution">
    <text evidence="1">The sequence shown here is derived from an EMBL/GenBank/DDBJ whole genome shotgun (WGS) entry which is preliminary data.</text>
</comment>
<keyword evidence="2" id="KW-1185">Reference proteome</keyword>
<proteinExistence type="predicted"/>
<accession>A0A8T0H749</accession>
<dbReference type="Proteomes" id="UP000822688">
    <property type="component" value="Chromosome 7"/>
</dbReference>
<dbReference type="EMBL" id="CM026428">
    <property type="protein sequence ID" value="KAG0567761.1"/>
    <property type="molecule type" value="Genomic_DNA"/>
</dbReference>
<reference evidence="1" key="1">
    <citation type="submission" date="2020-06" db="EMBL/GenBank/DDBJ databases">
        <title>WGS assembly of Ceratodon purpureus strain R40.</title>
        <authorList>
            <person name="Carey S.B."/>
            <person name="Jenkins J."/>
            <person name="Shu S."/>
            <person name="Lovell J.T."/>
            <person name="Sreedasyam A."/>
            <person name="Maumus F."/>
            <person name="Tiley G.P."/>
            <person name="Fernandez-Pozo N."/>
            <person name="Barry K."/>
            <person name="Chen C."/>
            <person name="Wang M."/>
            <person name="Lipzen A."/>
            <person name="Daum C."/>
            <person name="Saski C.A."/>
            <person name="Payton A.C."/>
            <person name="Mcbreen J.C."/>
            <person name="Conrad R.E."/>
            <person name="Kollar L.M."/>
            <person name="Olsson S."/>
            <person name="Huttunen S."/>
            <person name="Landis J.B."/>
            <person name="Wickett N.J."/>
            <person name="Johnson M.G."/>
            <person name="Rensing S.A."/>
            <person name="Grimwood J."/>
            <person name="Schmutz J."/>
            <person name="Mcdaniel S.F."/>
        </authorList>
    </citation>
    <scope>NUCLEOTIDE SEQUENCE</scope>
    <source>
        <strain evidence="1">R40</strain>
    </source>
</reference>
<protein>
    <submittedName>
        <fullName evidence="1">Uncharacterized protein</fullName>
    </submittedName>
</protein>
<evidence type="ECO:0000313" key="2">
    <source>
        <dbReference type="Proteomes" id="UP000822688"/>
    </source>
</evidence>
<organism evidence="1 2">
    <name type="scientific">Ceratodon purpureus</name>
    <name type="common">Fire moss</name>
    <name type="synonym">Dicranum purpureum</name>
    <dbReference type="NCBI Taxonomy" id="3225"/>
    <lineage>
        <taxon>Eukaryota</taxon>
        <taxon>Viridiplantae</taxon>
        <taxon>Streptophyta</taxon>
        <taxon>Embryophyta</taxon>
        <taxon>Bryophyta</taxon>
        <taxon>Bryophytina</taxon>
        <taxon>Bryopsida</taxon>
        <taxon>Dicranidae</taxon>
        <taxon>Pseudoditrichales</taxon>
        <taxon>Ditrichaceae</taxon>
        <taxon>Ceratodon</taxon>
    </lineage>
</organism>